<dbReference type="KEGG" id="cgob:115024435"/>
<keyword evidence="1" id="KW-0479">Metal-binding</keyword>
<dbReference type="Gene3D" id="6.10.250.3410">
    <property type="entry name" value="DBF zinc finger"/>
    <property type="match status" value="1"/>
</dbReference>
<feature type="region of interest" description="Disordered" evidence="5">
    <location>
        <begin position="281"/>
        <end position="321"/>
    </location>
</feature>
<evidence type="ECO:0000313" key="7">
    <source>
        <dbReference type="Proteomes" id="UP000504630"/>
    </source>
</evidence>
<feature type="compositionally biased region" description="Polar residues" evidence="5">
    <location>
        <begin position="161"/>
        <end position="176"/>
    </location>
</feature>
<dbReference type="OrthoDB" id="21380at2759"/>
<dbReference type="GO" id="GO:0008270">
    <property type="term" value="F:zinc ion binding"/>
    <property type="evidence" value="ECO:0007669"/>
    <property type="project" value="UniProtKB-KW"/>
</dbReference>
<dbReference type="RefSeq" id="XP_029311830.1">
    <property type="nucleotide sequence ID" value="XM_029455970.1"/>
</dbReference>
<dbReference type="InterPro" id="IPR038545">
    <property type="entry name" value="Znf_DBF_sf"/>
</dbReference>
<evidence type="ECO:0000313" key="8">
    <source>
        <dbReference type="RefSeq" id="XP_029311830.1"/>
    </source>
</evidence>
<evidence type="ECO:0000256" key="4">
    <source>
        <dbReference type="PROSITE-ProRule" id="PRU00600"/>
    </source>
</evidence>
<feature type="region of interest" description="Disordered" evidence="5">
    <location>
        <begin position="143"/>
        <end position="179"/>
    </location>
</feature>
<evidence type="ECO:0000259" key="6">
    <source>
        <dbReference type="PROSITE" id="PS51265"/>
    </source>
</evidence>
<dbReference type="InterPro" id="IPR051590">
    <property type="entry name" value="Replication_Regulatory_Kinase"/>
</dbReference>
<sequence>MQRASILSSDKRRPGTPRPMACGSRGKALLEKAIRNNERLLGSSVLNNARSWGVKILFVDDVLLYLKHLTRESCSASHKRPEKTNTKQQGAHVVKATPLRAPYLKIEDSSRRFKPLNIQSMTLPTLWYSGKFSPFECPAPLFEKQEEPGENKTREKKKVENSVQDKSQTPLSCNPSPLQPPKKNVSYCECCHQPFINIEEHIQYEQHREFALDPSNYSVLDQLVAEMLPGFNPNPAEQSEEALNRPPTPLPICELEPLTDAEAEDAVQSLHRGSSFNIHISSPTRGPLSSGPASPPLGVQCIIPNPLATPPEDIQPFTTNS</sequence>
<evidence type="ECO:0000256" key="1">
    <source>
        <dbReference type="ARBA" id="ARBA00022723"/>
    </source>
</evidence>
<dbReference type="GO" id="GO:1901987">
    <property type="term" value="P:regulation of cell cycle phase transition"/>
    <property type="evidence" value="ECO:0007669"/>
    <property type="project" value="TreeGrafter"/>
</dbReference>
<dbReference type="Proteomes" id="UP000504630">
    <property type="component" value="Chromosome 19"/>
</dbReference>
<reference evidence="8" key="1">
    <citation type="submission" date="2025-08" db="UniProtKB">
        <authorList>
            <consortium name="RefSeq"/>
        </authorList>
    </citation>
    <scope>IDENTIFICATION</scope>
</reference>
<dbReference type="SMART" id="SM00586">
    <property type="entry name" value="ZnF_DBF"/>
    <property type="match status" value="1"/>
</dbReference>
<dbReference type="PANTHER" id="PTHR15375:SF24">
    <property type="entry name" value="PROTEIN DBF4 HOMOLOG B"/>
    <property type="match status" value="1"/>
</dbReference>
<keyword evidence="7" id="KW-1185">Reference proteome</keyword>
<feature type="compositionally biased region" description="Low complexity" evidence="5">
    <location>
        <begin position="286"/>
        <end position="298"/>
    </location>
</feature>
<dbReference type="GeneID" id="115024435"/>
<dbReference type="PROSITE" id="PS51265">
    <property type="entry name" value="ZF_DBF4"/>
    <property type="match status" value="1"/>
</dbReference>
<evidence type="ECO:0000256" key="2">
    <source>
        <dbReference type="ARBA" id="ARBA00022771"/>
    </source>
</evidence>
<feature type="compositionally biased region" description="Basic and acidic residues" evidence="5">
    <location>
        <begin position="143"/>
        <end position="160"/>
    </location>
</feature>
<dbReference type="GO" id="GO:0031431">
    <property type="term" value="C:Dbf4-dependent protein kinase complex"/>
    <property type="evidence" value="ECO:0007669"/>
    <property type="project" value="TreeGrafter"/>
</dbReference>
<dbReference type="PANTHER" id="PTHR15375">
    <property type="entry name" value="ACTIVATOR OF S-PHASE KINASE-RELATED"/>
    <property type="match status" value="1"/>
</dbReference>
<gene>
    <name evidence="8" type="primary">dbf4b</name>
</gene>
<dbReference type="Pfam" id="PF07535">
    <property type="entry name" value="zf-DBF"/>
    <property type="match status" value="1"/>
</dbReference>
<dbReference type="GO" id="GO:0043539">
    <property type="term" value="F:protein serine/threonine kinase activator activity"/>
    <property type="evidence" value="ECO:0007669"/>
    <property type="project" value="TreeGrafter"/>
</dbReference>
<accession>A0A6J2RR87</accession>
<organism evidence="7 8">
    <name type="scientific">Cottoperca gobio</name>
    <name type="common">Frogmouth</name>
    <name type="synonym">Aphritis gobio</name>
    <dbReference type="NCBI Taxonomy" id="56716"/>
    <lineage>
        <taxon>Eukaryota</taxon>
        <taxon>Metazoa</taxon>
        <taxon>Chordata</taxon>
        <taxon>Craniata</taxon>
        <taxon>Vertebrata</taxon>
        <taxon>Euteleostomi</taxon>
        <taxon>Actinopterygii</taxon>
        <taxon>Neopterygii</taxon>
        <taxon>Teleostei</taxon>
        <taxon>Neoteleostei</taxon>
        <taxon>Acanthomorphata</taxon>
        <taxon>Eupercaria</taxon>
        <taxon>Perciformes</taxon>
        <taxon>Notothenioidei</taxon>
        <taxon>Bovichtidae</taxon>
        <taxon>Cottoperca</taxon>
    </lineage>
</organism>
<dbReference type="GO" id="GO:0010571">
    <property type="term" value="P:positive regulation of nuclear cell cycle DNA replication"/>
    <property type="evidence" value="ECO:0007669"/>
    <property type="project" value="TreeGrafter"/>
</dbReference>
<proteinExistence type="predicted"/>
<protein>
    <submittedName>
        <fullName evidence="8">Protein DBF4 homolog B</fullName>
    </submittedName>
</protein>
<dbReference type="GO" id="GO:0003676">
    <property type="term" value="F:nucleic acid binding"/>
    <property type="evidence" value="ECO:0007669"/>
    <property type="project" value="InterPro"/>
</dbReference>
<feature type="domain" description="DBF4-type" evidence="6">
    <location>
        <begin position="181"/>
        <end position="230"/>
    </location>
</feature>
<keyword evidence="3" id="KW-0862">Zinc</keyword>
<dbReference type="CTD" id="80174"/>
<dbReference type="InParanoid" id="A0A6J2RR87"/>
<name>A0A6J2RR87_COTGO</name>
<dbReference type="AlphaFoldDB" id="A0A6J2RR87"/>
<dbReference type="FunFam" id="6.10.250.3410:FF:000001">
    <property type="entry name" value="Protein DBF4 homolog A"/>
    <property type="match status" value="1"/>
</dbReference>
<evidence type="ECO:0000256" key="5">
    <source>
        <dbReference type="SAM" id="MobiDB-lite"/>
    </source>
</evidence>
<keyword evidence="2 4" id="KW-0863">Zinc-finger</keyword>
<feature type="region of interest" description="Disordered" evidence="5">
    <location>
        <begin position="1"/>
        <end position="25"/>
    </location>
</feature>
<evidence type="ECO:0000256" key="3">
    <source>
        <dbReference type="ARBA" id="ARBA00022833"/>
    </source>
</evidence>
<dbReference type="InterPro" id="IPR006572">
    <property type="entry name" value="Znf_DBF"/>
</dbReference>